<name>A0ABW5MBY1_9BACT</name>
<accession>A0ABW5MBY1</accession>
<dbReference type="InterPro" id="IPR051212">
    <property type="entry name" value="Type-I_RE_S_subunit"/>
</dbReference>
<dbReference type="PANTHER" id="PTHR43140">
    <property type="entry name" value="TYPE-1 RESTRICTION ENZYME ECOKI SPECIFICITY PROTEIN"/>
    <property type="match status" value="1"/>
</dbReference>
<dbReference type="RefSeq" id="WP_381526777.1">
    <property type="nucleotide sequence ID" value="NZ_JBHULN010000021.1"/>
</dbReference>
<keyword evidence="6" id="KW-1185">Reference proteome</keyword>
<keyword evidence="3" id="KW-0238">DNA-binding</keyword>
<organism evidence="5 6">
    <name type="scientific">Spirosoma soli</name>
    <dbReference type="NCBI Taxonomy" id="1770529"/>
    <lineage>
        <taxon>Bacteria</taxon>
        <taxon>Pseudomonadati</taxon>
        <taxon>Bacteroidota</taxon>
        <taxon>Cytophagia</taxon>
        <taxon>Cytophagales</taxon>
        <taxon>Cytophagaceae</taxon>
        <taxon>Spirosoma</taxon>
    </lineage>
</organism>
<dbReference type="InterPro" id="IPR000055">
    <property type="entry name" value="Restrct_endonuc_typeI_TRD"/>
</dbReference>
<keyword evidence="5" id="KW-0255">Endonuclease</keyword>
<dbReference type="Proteomes" id="UP001597469">
    <property type="component" value="Unassembled WGS sequence"/>
</dbReference>
<evidence type="ECO:0000313" key="6">
    <source>
        <dbReference type="Proteomes" id="UP001597469"/>
    </source>
</evidence>
<keyword evidence="2" id="KW-0680">Restriction system</keyword>
<evidence type="ECO:0000259" key="4">
    <source>
        <dbReference type="Pfam" id="PF01420"/>
    </source>
</evidence>
<keyword evidence="5" id="KW-0378">Hydrolase</keyword>
<reference evidence="6" key="1">
    <citation type="journal article" date="2019" name="Int. J. Syst. Evol. Microbiol.">
        <title>The Global Catalogue of Microorganisms (GCM) 10K type strain sequencing project: providing services to taxonomists for standard genome sequencing and annotation.</title>
        <authorList>
            <consortium name="The Broad Institute Genomics Platform"/>
            <consortium name="The Broad Institute Genome Sequencing Center for Infectious Disease"/>
            <person name="Wu L."/>
            <person name="Ma J."/>
        </authorList>
    </citation>
    <scope>NUCLEOTIDE SEQUENCE [LARGE SCALE GENOMIC DNA]</scope>
    <source>
        <strain evidence="6">KCTC 42805</strain>
    </source>
</reference>
<dbReference type="InterPro" id="IPR044946">
    <property type="entry name" value="Restrct_endonuc_typeI_TRD_sf"/>
</dbReference>
<comment type="similarity">
    <text evidence="1">Belongs to the type-I restriction system S methylase family.</text>
</comment>
<dbReference type="GO" id="GO:0004519">
    <property type="term" value="F:endonuclease activity"/>
    <property type="evidence" value="ECO:0007669"/>
    <property type="project" value="UniProtKB-KW"/>
</dbReference>
<evidence type="ECO:0000256" key="2">
    <source>
        <dbReference type="ARBA" id="ARBA00022747"/>
    </source>
</evidence>
<feature type="domain" description="Type I restriction modification DNA specificity" evidence="4">
    <location>
        <begin position="218"/>
        <end position="381"/>
    </location>
</feature>
<comment type="caution">
    <text evidence="5">The sequence shown here is derived from an EMBL/GenBank/DDBJ whole genome shotgun (WGS) entry which is preliminary data.</text>
</comment>
<evidence type="ECO:0000256" key="1">
    <source>
        <dbReference type="ARBA" id="ARBA00010923"/>
    </source>
</evidence>
<dbReference type="PANTHER" id="PTHR43140:SF1">
    <property type="entry name" value="TYPE I RESTRICTION ENZYME ECOKI SPECIFICITY SUBUNIT"/>
    <property type="match status" value="1"/>
</dbReference>
<keyword evidence="5" id="KW-0540">Nuclease</keyword>
<protein>
    <submittedName>
        <fullName evidence="5">Restriction endonuclease subunit S</fullName>
    </submittedName>
</protein>
<dbReference type="SUPFAM" id="SSF116734">
    <property type="entry name" value="DNA methylase specificity domain"/>
    <property type="match status" value="2"/>
</dbReference>
<evidence type="ECO:0000256" key="3">
    <source>
        <dbReference type="ARBA" id="ARBA00023125"/>
    </source>
</evidence>
<sequence length="435" mass="49157">MSEIKLPEGWVWKTLTDLVGKRGVFCDGDWVESKDQDEKGEIRLIQLADIGDGSFRNKSNRFLTHQKAVELRCTFLNNGDVLIARMPDPLGRACIFPLQEKSRYVTVVDVCIVRPAPDLVDNKLLTYWINAPQIRSEIDSLQSGSTRKRISRKNLSIIRFPIPPIPIQHQIVARIEELFSELDAGVKELQTALSRLKTYRRSLLQAAFSGTLNGTSQHWTKTKLGEVVDCLDHKRKPVSSKIRQTQHGDVPYYGANGQTGWINEYLFNEDLVLVVEDETFTGREKPFSYKISGKSWVNNHAHILKPKSKSVLNIDFLNYSLWYYPFLPLTTGTTGRKKLTKAALLNAPYIIPDLSTQTQIVSEIEARLSEADAMEVTIRQELVRAENLRQSILKRAFEGKLVASSVEQSKAENLVEVAEPSGPTYNGPAEQLSLF</sequence>
<dbReference type="Pfam" id="PF01420">
    <property type="entry name" value="Methylase_S"/>
    <property type="match status" value="2"/>
</dbReference>
<dbReference type="CDD" id="cd17262">
    <property type="entry name" value="RMtype1_S_Aco12261I-TRD2-CR2"/>
    <property type="match status" value="1"/>
</dbReference>
<dbReference type="EMBL" id="JBHULN010000021">
    <property type="protein sequence ID" value="MFD2573778.1"/>
    <property type="molecule type" value="Genomic_DNA"/>
</dbReference>
<feature type="domain" description="Type I restriction modification DNA specificity" evidence="4">
    <location>
        <begin position="7"/>
        <end position="186"/>
    </location>
</feature>
<evidence type="ECO:0000313" key="5">
    <source>
        <dbReference type="EMBL" id="MFD2573778.1"/>
    </source>
</evidence>
<dbReference type="Gene3D" id="3.90.220.20">
    <property type="entry name" value="DNA methylase specificity domains"/>
    <property type="match status" value="2"/>
</dbReference>
<proteinExistence type="inferred from homology"/>
<gene>
    <name evidence="5" type="ORF">ACFSUS_24285</name>
</gene>